<evidence type="ECO:0000313" key="1">
    <source>
        <dbReference type="EMBL" id="RML80605.1"/>
    </source>
</evidence>
<reference evidence="1 2" key="1">
    <citation type="submission" date="2018-08" db="EMBL/GenBank/DDBJ databases">
        <title>Recombination of ecologically and evolutionarily significant loci maintains genetic cohesion in the Pseudomonas syringae species complex.</title>
        <authorList>
            <person name="Dillon M."/>
            <person name="Thakur S."/>
            <person name="Almeida R.N.D."/>
            <person name="Weir B.S."/>
            <person name="Guttman D.S."/>
        </authorList>
    </citation>
    <scope>NUCLEOTIDE SEQUENCE [LARGE SCALE GENOMIC DNA]</scope>
    <source>
        <strain evidence="1 2">ICMP 2851</strain>
    </source>
</reference>
<dbReference type="EMBL" id="RBNX01000120">
    <property type="protein sequence ID" value="RML80605.1"/>
    <property type="molecule type" value="Genomic_DNA"/>
</dbReference>
<gene>
    <name evidence="1" type="ORF">ALQ89_01475</name>
</gene>
<name>A0AAX1VTL7_PSEAJ</name>
<dbReference type="Proteomes" id="UP000280350">
    <property type="component" value="Unassembled WGS sequence"/>
</dbReference>
<dbReference type="AlphaFoldDB" id="A0AAX1VTL7"/>
<proteinExistence type="predicted"/>
<evidence type="ECO:0000313" key="2">
    <source>
        <dbReference type="Proteomes" id="UP000280350"/>
    </source>
</evidence>
<protein>
    <recommendedName>
        <fullName evidence="3">Transcriptional regulator</fullName>
    </recommendedName>
</protein>
<accession>A0AAX1VTL7</accession>
<sequence>MVWGLANCKRVFFELAMLGEISQKEIRVILLNAR</sequence>
<evidence type="ECO:0008006" key="3">
    <source>
        <dbReference type="Google" id="ProtNLM"/>
    </source>
</evidence>
<comment type="caution">
    <text evidence="1">The sequence shown here is derived from an EMBL/GenBank/DDBJ whole genome shotgun (WGS) entry which is preliminary data.</text>
</comment>
<organism evidence="1 2">
    <name type="scientific">Pseudomonas amygdali pv. tabaci</name>
    <name type="common">Pseudomonas syringae pv. tabaci</name>
    <dbReference type="NCBI Taxonomy" id="322"/>
    <lineage>
        <taxon>Bacteria</taxon>
        <taxon>Pseudomonadati</taxon>
        <taxon>Pseudomonadota</taxon>
        <taxon>Gammaproteobacteria</taxon>
        <taxon>Pseudomonadales</taxon>
        <taxon>Pseudomonadaceae</taxon>
        <taxon>Pseudomonas</taxon>
        <taxon>Pseudomonas amygdali</taxon>
    </lineage>
</organism>